<evidence type="ECO:0000256" key="2">
    <source>
        <dbReference type="SAM" id="SignalP"/>
    </source>
</evidence>
<sequence>MFLFFLSFFGLSALTAQACFFLLSKLTLYESNNPTVSEHYVLITGTVYVFVQCAPVYTVFKFSANENVFSFVCHIPGFFDIKPNEHTVRHIPPIRISMFSV</sequence>
<keyword evidence="1" id="KW-0472">Membrane</keyword>
<proteinExistence type="predicted"/>
<keyword evidence="2" id="KW-0732">Signal</keyword>
<feature type="chain" id="PRO_5034912879" description="Secreted protein" evidence="2">
    <location>
        <begin position="19"/>
        <end position="101"/>
    </location>
</feature>
<feature type="transmembrane region" description="Helical" evidence="1">
    <location>
        <begin position="42"/>
        <end position="60"/>
    </location>
</feature>
<keyword evidence="1" id="KW-0812">Transmembrane</keyword>
<dbReference type="AlphaFoldDB" id="A0A8D8Z7N3"/>
<evidence type="ECO:0008006" key="4">
    <source>
        <dbReference type="Google" id="ProtNLM"/>
    </source>
</evidence>
<keyword evidence="1" id="KW-1133">Transmembrane helix</keyword>
<evidence type="ECO:0000313" key="3">
    <source>
        <dbReference type="EMBL" id="CAG6741216.1"/>
    </source>
</evidence>
<reference evidence="3" key="1">
    <citation type="submission" date="2021-05" db="EMBL/GenBank/DDBJ databases">
        <authorList>
            <person name="Alioto T."/>
            <person name="Alioto T."/>
            <person name="Gomez Garrido J."/>
        </authorList>
    </citation>
    <scope>NUCLEOTIDE SEQUENCE</scope>
</reference>
<protein>
    <recommendedName>
        <fullName evidence="4">Secreted protein</fullName>
    </recommendedName>
</protein>
<accession>A0A8D8Z7N3</accession>
<evidence type="ECO:0000256" key="1">
    <source>
        <dbReference type="SAM" id="Phobius"/>
    </source>
</evidence>
<organism evidence="3">
    <name type="scientific">Cacopsylla melanoneura</name>
    <dbReference type="NCBI Taxonomy" id="428564"/>
    <lineage>
        <taxon>Eukaryota</taxon>
        <taxon>Metazoa</taxon>
        <taxon>Ecdysozoa</taxon>
        <taxon>Arthropoda</taxon>
        <taxon>Hexapoda</taxon>
        <taxon>Insecta</taxon>
        <taxon>Pterygota</taxon>
        <taxon>Neoptera</taxon>
        <taxon>Paraneoptera</taxon>
        <taxon>Hemiptera</taxon>
        <taxon>Sternorrhyncha</taxon>
        <taxon>Psylloidea</taxon>
        <taxon>Psyllidae</taxon>
        <taxon>Psyllinae</taxon>
        <taxon>Cacopsylla</taxon>
    </lineage>
</organism>
<name>A0A8D8Z7N3_9HEMI</name>
<dbReference type="EMBL" id="HBUF01424278">
    <property type="protein sequence ID" value="CAG6741216.1"/>
    <property type="molecule type" value="Transcribed_RNA"/>
</dbReference>
<feature type="signal peptide" evidence="2">
    <location>
        <begin position="1"/>
        <end position="18"/>
    </location>
</feature>